<organism evidence="8 9">
    <name type="scientific">Linum tenue</name>
    <dbReference type="NCBI Taxonomy" id="586396"/>
    <lineage>
        <taxon>Eukaryota</taxon>
        <taxon>Viridiplantae</taxon>
        <taxon>Streptophyta</taxon>
        <taxon>Embryophyta</taxon>
        <taxon>Tracheophyta</taxon>
        <taxon>Spermatophyta</taxon>
        <taxon>Magnoliopsida</taxon>
        <taxon>eudicotyledons</taxon>
        <taxon>Gunneridae</taxon>
        <taxon>Pentapetalae</taxon>
        <taxon>rosids</taxon>
        <taxon>fabids</taxon>
        <taxon>Malpighiales</taxon>
        <taxon>Linaceae</taxon>
        <taxon>Linum</taxon>
    </lineage>
</organism>
<dbReference type="InterPro" id="IPR004254">
    <property type="entry name" value="AdipoR/HlyIII-related"/>
</dbReference>
<feature type="binding site" evidence="5">
    <location>
        <position position="133"/>
    </location>
    <ligand>
        <name>Zn(2+)</name>
        <dbReference type="ChEBI" id="CHEBI:29105"/>
    </ligand>
</feature>
<keyword evidence="4 7" id="KW-0472">Membrane</keyword>
<feature type="binding site" evidence="5">
    <location>
        <position position="279"/>
    </location>
    <ligand>
        <name>Zn(2+)</name>
        <dbReference type="ChEBI" id="CHEBI:29105"/>
    </ligand>
</feature>
<sequence length="309" mass="35254">MTGDGYEKLGSEKSDYEDGGKKGKSKNNAWKKVKYQLVDYHTLPGYMKDNEYIHRYYRAEWPITQLLLSVFRIHNETLNIWTKNLQQGGKEEEAMSNMLLGPLLSSQTPITRWPFYVFMGGAMFCLLSSSICHLLSCHSQRMSYIVHRVDYTGIALLIATSFYPPVYYSFMCNPFFCNLYLGTITVMGIATMIFSLLPTFQRPEFRSFRASLFFGMGVSAVVPILHKLLLYGTDHPEALQTTIYEVLMGVLYGLGALIYATRVPERWKPGCFDLAGQSHQLFHVLVVAAAFTHYQAGLVYLNWRDLNGC</sequence>
<keyword evidence="5" id="KW-0479">Metal-binding</keyword>
<evidence type="ECO:0000256" key="2">
    <source>
        <dbReference type="ARBA" id="ARBA00022692"/>
    </source>
</evidence>
<evidence type="ECO:0000313" key="8">
    <source>
        <dbReference type="EMBL" id="CAI0464530.1"/>
    </source>
</evidence>
<feature type="transmembrane region" description="Helical" evidence="7">
    <location>
        <begin position="179"/>
        <end position="200"/>
    </location>
</feature>
<dbReference type="GO" id="GO:0038023">
    <property type="term" value="F:signaling receptor activity"/>
    <property type="evidence" value="ECO:0007669"/>
    <property type="project" value="TreeGrafter"/>
</dbReference>
<keyword evidence="9" id="KW-1185">Reference proteome</keyword>
<dbReference type="EMBL" id="CAMGYJ010000008">
    <property type="protein sequence ID" value="CAI0464530.1"/>
    <property type="molecule type" value="Genomic_DNA"/>
</dbReference>
<name>A0AAV0P0Q2_9ROSI</name>
<dbReference type="GO" id="GO:0046872">
    <property type="term" value="F:metal ion binding"/>
    <property type="evidence" value="ECO:0007669"/>
    <property type="project" value="UniProtKB-KW"/>
</dbReference>
<proteinExistence type="predicted"/>
<feature type="binding site" evidence="5">
    <location>
        <position position="283"/>
    </location>
    <ligand>
        <name>Zn(2+)</name>
        <dbReference type="ChEBI" id="CHEBI:29105"/>
    </ligand>
</feature>
<dbReference type="Proteomes" id="UP001154282">
    <property type="component" value="Unassembled WGS sequence"/>
</dbReference>
<evidence type="ECO:0000256" key="7">
    <source>
        <dbReference type="SAM" id="Phobius"/>
    </source>
</evidence>
<comment type="caution">
    <text evidence="8">The sequence shown here is derived from an EMBL/GenBank/DDBJ whole genome shotgun (WGS) entry which is preliminary data.</text>
</comment>
<evidence type="ECO:0000256" key="3">
    <source>
        <dbReference type="ARBA" id="ARBA00022989"/>
    </source>
</evidence>
<evidence type="ECO:0000256" key="5">
    <source>
        <dbReference type="PIRSR" id="PIRSR604254-1"/>
    </source>
</evidence>
<evidence type="ECO:0000256" key="4">
    <source>
        <dbReference type="ARBA" id="ARBA00023136"/>
    </source>
</evidence>
<evidence type="ECO:0000313" key="9">
    <source>
        <dbReference type="Proteomes" id="UP001154282"/>
    </source>
</evidence>
<feature type="transmembrane region" description="Helical" evidence="7">
    <location>
        <begin position="281"/>
        <end position="303"/>
    </location>
</feature>
<dbReference type="GO" id="GO:0009725">
    <property type="term" value="P:response to hormone"/>
    <property type="evidence" value="ECO:0007669"/>
    <property type="project" value="TreeGrafter"/>
</dbReference>
<gene>
    <name evidence="8" type="ORF">LITE_LOCUS36217</name>
</gene>
<dbReference type="PANTHER" id="PTHR20855:SF132">
    <property type="entry name" value="HEPTAHELICAL TRANSMEMBRANE PROTEIN 4-LIKE"/>
    <property type="match status" value="1"/>
</dbReference>
<dbReference type="PANTHER" id="PTHR20855">
    <property type="entry name" value="ADIPOR/PROGESTIN RECEPTOR-RELATED"/>
    <property type="match status" value="1"/>
</dbReference>
<keyword evidence="3 7" id="KW-1133">Transmembrane helix</keyword>
<keyword evidence="5" id="KW-0862">Zinc</keyword>
<feature type="transmembrane region" description="Helical" evidence="7">
    <location>
        <begin position="149"/>
        <end position="167"/>
    </location>
</feature>
<evidence type="ECO:0008006" key="10">
    <source>
        <dbReference type="Google" id="ProtNLM"/>
    </source>
</evidence>
<accession>A0AAV0P0Q2</accession>
<dbReference type="GO" id="GO:0009744">
    <property type="term" value="P:response to sucrose"/>
    <property type="evidence" value="ECO:0007669"/>
    <property type="project" value="UniProtKB-ARBA"/>
</dbReference>
<reference evidence="8" key="1">
    <citation type="submission" date="2022-08" db="EMBL/GenBank/DDBJ databases">
        <authorList>
            <person name="Gutierrez-Valencia J."/>
        </authorList>
    </citation>
    <scope>NUCLEOTIDE SEQUENCE</scope>
</reference>
<evidence type="ECO:0000256" key="1">
    <source>
        <dbReference type="ARBA" id="ARBA00004141"/>
    </source>
</evidence>
<feature type="transmembrane region" description="Helical" evidence="7">
    <location>
        <begin position="242"/>
        <end position="260"/>
    </location>
</feature>
<feature type="region of interest" description="Disordered" evidence="6">
    <location>
        <begin position="1"/>
        <end position="25"/>
    </location>
</feature>
<dbReference type="AlphaFoldDB" id="A0AAV0P0Q2"/>
<feature type="transmembrane region" description="Helical" evidence="7">
    <location>
        <begin position="212"/>
        <end position="230"/>
    </location>
</feature>
<feature type="compositionally biased region" description="Basic and acidic residues" evidence="6">
    <location>
        <begin position="1"/>
        <end position="21"/>
    </location>
</feature>
<evidence type="ECO:0000256" key="6">
    <source>
        <dbReference type="SAM" id="MobiDB-lite"/>
    </source>
</evidence>
<protein>
    <recommendedName>
        <fullName evidence="10">Heptahelical transmembrane protein 4-like</fullName>
    </recommendedName>
</protein>
<feature type="transmembrane region" description="Helical" evidence="7">
    <location>
        <begin position="113"/>
        <end position="137"/>
    </location>
</feature>
<comment type="subcellular location">
    <subcellularLocation>
        <location evidence="1">Membrane</location>
        <topology evidence="1">Multi-pass membrane protein</topology>
    </subcellularLocation>
</comment>
<keyword evidence="2 7" id="KW-0812">Transmembrane</keyword>
<dbReference type="GO" id="GO:0016020">
    <property type="term" value="C:membrane"/>
    <property type="evidence" value="ECO:0007669"/>
    <property type="project" value="UniProtKB-SubCell"/>
</dbReference>
<dbReference type="Pfam" id="PF03006">
    <property type="entry name" value="HlyIII"/>
    <property type="match status" value="1"/>
</dbReference>